<proteinExistence type="predicted"/>
<name>A0A0F9H0I2_9ZZZZ</name>
<dbReference type="EMBL" id="LAZR01026418">
    <property type="protein sequence ID" value="KKL68812.1"/>
    <property type="molecule type" value="Genomic_DNA"/>
</dbReference>
<dbReference type="AlphaFoldDB" id="A0A0F9H0I2"/>
<comment type="caution">
    <text evidence="1">The sequence shown here is derived from an EMBL/GenBank/DDBJ whole genome shotgun (WGS) entry which is preliminary data.</text>
</comment>
<sequence>CKGIEAKPPYIPYRLSNIVGLIKMDGDNVYFKNMSGYLLNGSRTNRTMFDGVIDLKSKEKRFTISIPNLNLTEEIIKSIPERGEDIWSKNKPTGQVDLTINYTGYKDSSKDEYLITADCKGNEFESTIFPIKVSDVMGRVVIDKDNIQLKSLRGYVVTGKQFSRATCNGVIGLKNKNKKVLLNVLDLKVTKDLLDKFPELLKNERFRIAPEGWVDINLDYESNDTNQEGSYSLVIDSRGCEFKFPKLPISVSDIDARVNIEKEKLLIRKFSGTCIGGKVDGTIEVDKPLSNRDYVGELRFREIDFDELAKIFSKTQQKRSGICDLNIDFLGKGRDLKDFVAKGRFKLKEGYISEVPALLNILKLLNLSLPKKETFHSADIKYSVKDKIVNIDELEVLSDTIELGCVGTVGFDGTLDLMVVAGLNQETFSQIPLIGKYMDYVVGGVRKKLTKVQVTGTISNPKSTSVALKPFKHGIKSIFGLLSKDKEHIEDEKTTK</sequence>
<gene>
    <name evidence="1" type="ORF">LCGC14_2121250</name>
</gene>
<evidence type="ECO:0000313" key="1">
    <source>
        <dbReference type="EMBL" id="KKL68812.1"/>
    </source>
</evidence>
<protein>
    <submittedName>
        <fullName evidence="1">Uncharacterized protein</fullName>
    </submittedName>
</protein>
<reference evidence="1" key="1">
    <citation type="journal article" date="2015" name="Nature">
        <title>Complex archaea that bridge the gap between prokaryotes and eukaryotes.</title>
        <authorList>
            <person name="Spang A."/>
            <person name="Saw J.H."/>
            <person name="Jorgensen S.L."/>
            <person name="Zaremba-Niedzwiedzka K."/>
            <person name="Martijn J."/>
            <person name="Lind A.E."/>
            <person name="van Eijk R."/>
            <person name="Schleper C."/>
            <person name="Guy L."/>
            <person name="Ettema T.J."/>
        </authorList>
    </citation>
    <scope>NUCLEOTIDE SEQUENCE</scope>
</reference>
<feature type="non-terminal residue" evidence="1">
    <location>
        <position position="1"/>
    </location>
</feature>
<accession>A0A0F9H0I2</accession>
<organism evidence="1">
    <name type="scientific">marine sediment metagenome</name>
    <dbReference type="NCBI Taxonomy" id="412755"/>
    <lineage>
        <taxon>unclassified sequences</taxon>
        <taxon>metagenomes</taxon>
        <taxon>ecological metagenomes</taxon>
    </lineage>
</organism>